<evidence type="ECO:0000313" key="3">
    <source>
        <dbReference type="Proteomes" id="UP001610990"/>
    </source>
</evidence>
<name>A0ABW7RA02_9ACTN</name>
<gene>
    <name evidence="2" type="ORF">ACH4GP_07760</name>
</gene>
<evidence type="ECO:0000259" key="1">
    <source>
        <dbReference type="Pfam" id="PF04149"/>
    </source>
</evidence>
<dbReference type="Pfam" id="PF04149">
    <property type="entry name" value="DUF397"/>
    <property type="match status" value="1"/>
</dbReference>
<dbReference type="Proteomes" id="UP001610990">
    <property type="component" value="Unassembled WGS sequence"/>
</dbReference>
<feature type="domain" description="DUF397" evidence="1">
    <location>
        <begin position="15"/>
        <end position="66"/>
    </location>
</feature>
<proteinExistence type="predicted"/>
<accession>A0ABW7RA02</accession>
<dbReference type="InterPro" id="IPR007278">
    <property type="entry name" value="DUF397"/>
</dbReference>
<comment type="caution">
    <text evidence="2">The sequence shown here is derived from an EMBL/GenBank/DDBJ whole genome shotgun (WGS) entry which is preliminary data.</text>
</comment>
<sequence length="70" mass="7520">MTGRVLSGIELPDPVWFKSSYSASENECVEVANLRGLVAVRDSKNPRGPVLAFPAAAFAAFVEGVRRVGR</sequence>
<protein>
    <submittedName>
        <fullName evidence="2">DUF397 domain-containing protein</fullName>
    </submittedName>
</protein>
<reference evidence="2 3" key="1">
    <citation type="submission" date="2024-10" db="EMBL/GenBank/DDBJ databases">
        <title>The Natural Products Discovery Center: Release of the First 8490 Sequenced Strains for Exploring Actinobacteria Biosynthetic Diversity.</title>
        <authorList>
            <person name="Kalkreuter E."/>
            <person name="Kautsar S.A."/>
            <person name="Yang D."/>
            <person name="Bader C.D."/>
            <person name="Teijaro C.N."/>
            <person name="Fluegel L."/>
            <person name="Davis C.M."/>
            <person name="Simpson J.R."/>
            <person name="Lauterbach L."/>
            <person name="Steele A.D."/>
            <person name="Gui C."/>
            <person name="Meng S."/>
            <person name="Li G."/>
            <person name="Viehrig K."/>
            <person name="Ye F."/>
            <person name="Su P."/>
            <person name="Kiefer A.F."/>
            <person name="Nichols A."/>
            <person name="Cepeda A.J."/>
            <person name="Yan W."/>
            <person name="Fan B."/>
            <person name="Jiang Y."/>
            <person name="Adhikari A."/>
            <person name="Zheng C.-J."/>
            <person name="Schuster L."/>
            <person name="Cowan T.M."/>
            <person name="Smanski M.J."/>
            <person name="Chevrette M.G."/>
            <person name="De Carvalho L.P.S."/>
            <person name="Shen B."/>
        </authorList>
    </citation>
    <scope>NUCLEOTIDE SEQUENCE [LARGE SCALE GENOMIC DNA]</scope>
    <source>
        <strain evidence="2 3">NPDC018013</strain>
    </source>
</reference>
<dbReference type="EMBL" id="JBIRGH010000003">
    <property type="protein sequence ID" value="MFH8584278.1"/>
    <property type="molecule type" value="Genomic_DNA"/>
</dbReference>
<organism evidence="2 3">
    <name type="scientific">Streptomyces celluloflavus</name>
    <dbReference type="NCBI Taxonomy" id="58344"/>
    <lineage>
        <taxon>Bacteria</taxon>
        <taxon>Bacillati</taxon>
        <taxon>Actinomycetota</taxon>
        <taxon>Actinomycetes</taxon>
        <taxon>Kitasatosporales</taxon>
        <taxon>Streptomycetaceae</taxon>
        <taxon>Streptomyces</taxon>
    </lineage>
</organism>
<keyword evidence="3" id="KW-1185">Reference proteome</keyword>
<evidence type="ECO:0000313" key="2">
    <source>
        <dbReference type="EMBL" id="MFH8584278.1"/>
    </source>
</evidence>
<dbReference type="RefSeq" id="WP_397671687.1">
    <property type="nucleotide sequence ID" value="NZ_JBIRGH010000003.1"/>
</dbReference>